<evidence type="ECO:0000256" key="2">
    <source>
        <dbReference type="ARBA" id="ARBA00022670"/>
    </source>
</evidence>
<evidence type="ECO:0000259" key="10">
    <source>
        <dbReference type="Pfam" id="PF05572"/>
    </source>
</evidence>
<dbReference type="GO" id="GO:0006508">
    <property type="term" value="P:proteolysis"/>
    <property type="evidence" value="ECO:0007669"/>
    <property type="project" value="UniProtKB-KW"/>
</dbReference>
<dbReference type="Gene3D" id="3.40.390.10">
    <property type="entry name" value="Collagenase (Catalytic Domain)"/>
    <property type="match status" value="1"/>
</dbReference>
<keyword evidence="3" id="KW-0479">Metal-binding</keyword>
<evidence type="ECO:0000256" key="8">
    <source>
        <dbReference type="ARBA" id="ARBA00023157"/>
    </source>
</evidence>
<dbReference type="EMBL" id="JAACJL010000030">
    <property type="protein sequence ID" value="KAF4617517.1"/>
    <property type="molecule type" value="Genomic_DNA"/>
</dbReference>
<dbReference type="PROSITE" id="PS51257">
    <property type="entry name" value="PROKAR_LIPOPROTEIN"/>
    <property type="match status" value="1"/>
</dbReference>
<keyword evidence="2" id="KW-0645">Protease</keyword>
<keyword evidence="5" id="KW-0378">Hydrolase</keyword>
<dbReference type="Pfam" id="PF05572">
    <property type="entry name" value="Peptidase_M43"/>
    <property type="match status" value="1"/>
</dbReference>
<evidence type="ECO:0000256" key="3">
    <source>
        <dbReference type="ARBA" id="ARBA00022723"/>
    </source>
</evidence>
<evidence type="ECO:0000256" key="9">
    <source>
        <dbReference type="SAM" id="SignalP"/>
    </source>
</evidence>
<dbReference type="GO" id="GO:0008237">
    <property type="term" value="F:metallopeptidase activity"/>
    <property type="evidence" value="ECO:0007669"/>
    <property type="project" value="UniProtKB-KW"/>
</dbReference>
<comment type="caution">
    <text evidence="11">The sequence shown here is derived from an EMBL/GenBank/DDBJ whole genome shotgun (WGS) entry which is preliminary data.</text>
</comment>
<dbReference type="PANTHER" id="PTHR47466:SF1">
    <property type="entry name" value="METALLOPROTEASE MEP1 (AFU_ORTHOLOGUE AFUA_1G07730)-RELATED"/>
    <property type="match status" value="1"/>
</dbReference>
<reference evidence="11 12" key="1">
    <citation type="submission" date="2019-12" db="EMBL/GenBank/DDBJ databases">
        <authorList>
            <person name="Floudas D."/>
            <person name="Bentzer J."/>
            <person name="Ahren D."/>
            <person name="Johansson T."/>
            <person name="Persson P."/>
            <person name="Tunlid A."/>
        </authorList>
    </citation>
    <scope>NUCLEOTIDE SEQUENCE [LARGE SCALE GENOMIC DNA]</scope>
    <source>
        <strain evidence="11 12">CBS 102.39</strain>
    </source>
</reference>
<accession>A0A8H4VPR9</accession>
<evidence type="ECO:0000256" key="5">
    <source>
        <dbReference type="ARBA" id="ARBA00022801"/>
    </source>
</evidence>
<dbReference type="InterPro" id="IPR024079">
    <property type="entry name" value="MetalloPept_cat_dom_sf"/>
</dbReference>
<dbReference type="InterPro" id="IPR008754">
    <property type="entry name" value="Peptidase_M43"/>
</dbReference>
<evidence type="ECO:0000256" key="1">
    <source>
        <dbReference type="ARBA" id="ARBA00008721"/>
    </source>
</evidence>
<dbReference type="PANTHER" id="PTHR47466">
    <property type="match status" value="1"/>
</dbReference>
<evidence type="ECO:0000313" key="12">
    <source>
        <dbReference type="Proteomes" id="UP000521872"/>
    </source>
</evidence>
<evidence type="ECO:0000256" key="6">
    <source>
        <dbReference type="ARBA" id="ARBA00022833"/>
    </source>
</evidence>
<protein>
    <recommendedName>
        <fullName evidence="10">Peptidase M43 pregnancy-associated plasma-A domain-containing protein</fullName>
    </recommendedName>
</protein>
<evidence type="ECO:0000313" key="11">
    <source>
        <dbReference type="EMBL" id="KAF4617517.1"/>
    </source>
</evidence>
<feature type="chain" id="PRO_5034380578" description="Peptidase M43 pregnancy-associated plasma-A domain-containing protein" evidence="9">
    <location>
        <begin position="29"/>
        <end position="294"/>
    </location>
</feature>
<evidence type="ECO:0000256" key="4">
    <source>
        <dbReference type="ARBA" id="ARBA00022729"/>
    </source>
</evidence>
<dbReference type="AlphaFoldDB" id="A0A8H4VPR9"/>
<keyword evidence="8" id="KW-1015">Disulfide bond</keyword>
<organism evidence="11 12">
    <name type="scientific">Agrocybe pediades</name>
    <dbReference type="NCBI Taxonomy" id="84607"/>
    <lineage>
        <taxon>Eukaryota</taxon>
        <taxon>Fungi</taxon>
        <taxon>Dikarya</taxon>
        <taxon>Basidiomycota</taxon>
        <taxon>Agaricomycotina</taxon>
        <taxon>Agaricomycetes</taxon>
        <taxon>Agaricomycetidae</taxon>
        <taxon>Agaricales</taxon>
        <taxon>Agaricineae</taxon>
        <taxon>Strophariaceae</taxon>
        <taxon>Agrocybe</taxon>
    </lineage>
</organism>
<name>A0A8H4VPR9_9AGAR</name>
<feature type="domain" description="Peptidase M43 pregnancy-associated plasma-A" evidence="10">
    <location>
        <begin position="200"/>
        <end position="285"/>
    </location>
</feature>
<keyword evidence="6" id="KW-0862">Zinc</keyword>
<keyword evidence="7" id="KW-0482">Metalloprotease</keyword>
<comment type="similarity">
    <text evidence="1">Belongs to the peptidase M43B family.</text>
</comment>
<dbReference type="SUPFAM" id="SSF55486">
    <property type="entry name" value="Metalloproteases ('zincins'), catalytic domain"/>
    <property type="match status" value="1"/>
</dbReference>
<keyword evidence="4 9" id="KW-0732">Signal</keyword>
<gene>
    <name evidence="11" type="ORF">D9613_006331</name>
</gene>
<feature type="signal peptide" evidence="9">
    <location>
        <begin position="1"/>
        <end position="28"/>
    </location>
</feature>
<dbReference type="CDD" id="cd04275">
    <property type="entry name" value="ZnMc_pappalysin_like"/>
    <property type="match status" value="1"/>
</dbReference>
<dbReference type="Proteomes" id="UP000521872">
    <property type="component" value="Unassembled WGS sequence"/>
</dbReference>
<sequence>MLYNSIRTTSLSLLLTSCLLFLGSSVSAQNMTDGTTHRRDECGTHVTEDDIANAELAISRLKLPRQASVREYTFDVHFTIVAANMTERAGWVPNSQIEAQMKMLNERYAGTGVSWRHAGITRVLSRYWHDSIEAGLQQTNDMHSLFRTGKSTTMNVYTVGFTDASLNGYSTLPVNYARNPIEDGVVIFFATLPGGLSLERQGGTLIHEAGHWLGLRHTFQGGCTGVGDGVDDTPPQREEHYGCPIGADTCPGGGPDPIYNFMDYTSEECRTEFTPGQISLMQKSIAAFRSNSNR</sequence>
<dbReference type="GO" id="GO:0046872">
    <property type="term" value="F:metal ion binding"/>
    <property type="evidence" value="ECO:0007669"/>
    <property type="project" value="UniProtKB-KW"/>
</dbReference>
<evidence type="ECO:0000256" key="7">
    <source>
        <dbReference type="ARBA" id="ARBA00023049"/>
    </source>
</evidence>
<proteinExistence type="inferred from homology"/>
<keyword evidence="12" id="KW-1185">Reference proteome</keyword>